<proteinExistence type="predicted"/>
<evidence type="ECO:0000313" key="2">
    <source>
        <dbReference type="Proteomes" id="UP000222916"/>
    </source>
</evidence>
<dbReference type="Proteomes" id="UP000222916">
    <property type="component" value="Chromosome"/>
</dbReference>
<sequence>MKMLDRFGLKPKKLFIEVDGEKQEFYSKPISYNLAVFIANEFDDNIRKLVIVRHCLCEADGTMVFEEDTELDVIGDQLPYEVISLMALEIAKSSGPKARGDELVKKLAV</sequence>
<evidence type="ECO:0000313" key="1">
    <source>
        <dbReference type="EMBL" id="ATP09805.1"/>
    </source>
</evidence>
<accession>T0P9V6</accession>
<dbReference type="EMBL" id="CP022426">
    <property type="protein sequence ID" value="ATP09805.1"/>
    <property type="molecule type" value="Genomic_DNA"/>
</dbReference>
<reference evidence="2" key="1">
    <citation type="journal article" date="2018" name="BMC Genomics">
        <title>The complete and fully assembled genome sequence of Aeromonas salmonicida subsp. pectinolytica and its comparative analysis with other Aeromonas species: investigation of the mobilome in environmental and pathogenic strains.</title>
        <authorList>
            <person name="Pfeiffer F."/>
            <person name="Zamora-Lagos M.A."/>
            <person name="Blettinger M."/>
            <person name="Yeroslaviz A."/>
            <person name="Dahl A."/>
            <person name="Gruber S."/>
            <person name="Habermann B.H."/>
        </authorList>
    </citation>
    <scope>NUCLEOTIDE SEQUENCE [LARGE SCALE GENOMIC DNA]</scope>
    <source>
        <strain evidence="2">34mel</strain>
    </source>
</reference>
<name>T0P9V6_AERSA</name>
<dbReference type="AlphaFoldDB" id="T0P9V6"/>
<organism evidence="1 2">
    <name type="scientific">Aeromonas salmonicida subsp. pectinolytica 34mel</name>
    <dbReference type="NCBI Taxonomy" id="1324960"/>
    <lineage>
        <taxon>Bacteria</taxon>
        <taxon>Pseudomonadati</taxon>
        <taxon>Pseudomonadota</taxon>
        <taxon>Gammaproteobacteria</taxon>
        <taxon>Aeromonadales</taxon>
        <taxon>Aeromonadaceae</taxon>
        <taxon>Aeromonas</taxon>
    </lineage>
</organism>
<gene>
    <name evidence="1" type="ORF">Asalp_26650</name>
</gene>
<dbReference type="RefSeq" id="WP_021140026.1">
    <property type="nucleotide sequence ID" value="NZ_ARYZ02000042.1"/>
</dbReference>
<protein>
    <submittedName>
        <fullName evidence="1">Uncharacterized protein</fullName>
    </submittedName>
</protein>